<keyword evidence="1" id="KW-0597">Phosphoprotein</keyword>
<dbReference type="CDD" id="cd17574">
    <property type="entry name" value="REC_OmpR"/>
    <property type="match status" value="1"/>
</dbReference>
<dbReference type="GO" id="GO:0000156">
    <property type="term" value="F:phosphorelay response regulator activity"/>
    <property type="evidence" value="ECO:0007669"/>
    <property type="project" value="TreeGrafter"/>
</dbReference>
<dbReference type="GO" id="GO:0005829">
    <property type="term" value="C:cytosol"/>
    <property type="evidence" value="ECO:0007669"/>
    <property type="project" value="TreeGrafter"/>
</dbReference>
<dbReference type="InterPro" id="IPR001789">
    <property type="entry name" value="Sig_transdc_resp-reg_receiver"/>
</dbReference>
<protein>
    <submittedName>
        <fullName evidence="7">Phosphate regulon transcriptional regulatory protein PhoB (SphR)</fullName>
    </submittedName>
</protein>
<feature type="non-terminal residue" evidence="7">
    <location>
        <position position="107"/>
    </location>
</feature>
<evidence type="ECO:0000256" key="2">
    <source>
        <dbReference type="ARBA" id="ARBA00023012"/>
    </source>
</evidence>
<dbReference type="Pfam" id="PF00072">
    <property type="entry name" value="Response_reg"/>
    <property type="match status" value="1"/>
</dbReference>
<accession>A0A3B1CU39</accession>
<evidence type="ECO:0000256" key="4">
    <source>
        <dbReference type="ARBA" id="ARBA00023125"/>
    </source>
</evidence>
<keyword evidence="3" id="KW-0805">Transcription regulation</keyword>
<dbReference type="InterPro" id="IPR011006">
    <property type="entry name" value="CheY-like_superfamily"/>
</dbReference>
<keyword evidence="5" id="KW-0804">Transcription</keyword>
<evidence type="ECO:0000256" key="5">
    <source>
        <dbReference type="ARBA" id="ARBA00023163"/>
    </source>
</evidence>
<dbReference type="SUPFAM" id="SSF52172">
    <property type="entry name" value="CheY-like"/>
    <property type="match status" value="1"/>
</dbReference>
<dbReference type="PANTHER" id="PTHR48111:SF22">
    <property type="entry name" value="REGULATOR OF RPOS"/>
    <property type="match status" value="1"/>
</dbReference>
<evidence type="ECO:0000313" key="7">
    <source>
        <dbReference type="EMBL" id="VAX22615.1"/>
    </source>
</evidence>
<keyword evidence="4" id="KW-0238">DNA-binding</keyword>
<evidence type="ECO:0000256" key="1">
    <source>
        <dbReference type="ARBA" id="ARBA00022553"/>
    </source>
</evidence>
<sequence length="107" mass="12126">MMNVLIVEDEKQIANSLKKSFESEGYDCAVCYDGECALDVISSQSFDVFLLDWRIPKISGIEVCKRVRESNNQTPIILLTALSDVKNKIEAFNYGADDYITKPFSFE</sequence>
<dbReference type="GO" id="GO:0032993">
    <property type="term" value="C:protein-DNA complex"/>
    <property type="evidence" value="ECO:0007669"/>
    <property type="project" value="TreeGrafter"/>
</dbReference>
<dbReference type="SMART" id="SM00448">
    <property type="entry name" value="REC"/>
    <property type="match status" value="1"/>
</dbReference>
<dbReference type="GO" id="GO:0006355">
    <property type="term" value="P:regulation of DNA-templated transcription"/>
    <property type="evidence" value="ECO:0007669"/>
    <property type="project" value="TreeGrafter"/>
</dbReference>
<dbReference type="AlphaFoldDB" id="A0A3B1CU39"/>
<keyword evidence="2" id="KW-0902">Two-component regulatory system</keyword>
<dbReference type="PANTHER" id="PTHR48111">
    <property type="entry name" value="REGULATOR OF RPOS"/>
    <property type="match status" value="1"/>
</dbReference>
<evidence type="ECO:0000259" key="6">
    <source>
        <dbReference type="PROSITE" id="PS50110"/>
    </source>
</evidence>
<name>A0A3B1CU39_9ZZZZ</name>
<evidence type="ECO:0000256" key="3">
    <source>
        <dbReference type="ARBA" id="ARBA00023015"/>
    </source>
</evidence>
<dbReference type="Gene3D" id="3.40.50.2300">
    <property type="match status" value="1"/>
</dbReference>
<dbReference type="FunFam" id="3.40.50.2300:FF:000001">
    <property type="entry name" value="DNA-binding response regulator PhoB"/>
    <property type="match status" value="1"/>
</dbReference>
<proteinExistence type="predicted"/>
<reference evidence="7" key="1">
    <citation type="submission" date="2018-06" db="EMBL/GenBank/DDBJ databases">
        <authorList>
            <person name="Zhirakovskaya E."/>
        </authorList>
    </citation>
    <scope>NUCLEOTIDE SEQUENCE</scope>
</reference>
<dbReference type="EMBL" id="UOGD01000232">
    <property type="protein sequence ID" value="VAX22615.1"/>
    <property type="molecule type" value="Genomic_DNA"/>
</dbReference>
<organism evidence="7">
    <name type="scientific">hydrothermal vent metagenome</name>
    <dbReference type="NCBI Taxonomy" id="652676"/>
    <lineage>
        <taxon>unclassified sequences</taxon>
        <taxon>metagenomes</taxon>
        <taxon>ecological metagenomes</taxon>
    </lineage>
</organism>
<dbReference type="PROSITE" id="PS50110">
    <property type="entry name" value="RESPONSE_REGULATORY"/>
    <property type="match status" value="1"/>
</dbReference>
<dbReference type="GO" id="GO:0000976">
    <property type="term" value="F:transcription cis-regulatory region binding"/>
    <property type="evidence" value="ECO:0007669"/>
    <property type="project" value="TreeGrafter"/>
</dbReference>
<dbReference type="InterPro" id="IPR039420">
    <property type="entry name" value="WalR-like"/>
</dbReference>
<feature type="domain" description="Response regulatory" evidence="6">
    <location>
        <begin position="3"/>
        <end position="107"/>
    </location>
</feature>
<gene>
    <name evidence="7" type="ORF">MNBD_IGNAVI01-1566</name>
</gene>